<accession>A0A1Y1SH77</accession>
<dbReference type="SUPFAM" id="SSF52833">
    <property type="entry name" value="Thioredoxin-like"/>
    <property type="match status" value="1"/>
</dbReference>
<dbReference type="EMBL" id="AQQV01000001">
    <property type="protein sequence ID" value="ORE89025.1"/>
    <property type="molecule type" value="Genomic_DNA"/>
</dbReference>
<proteinExistence type="predicted"/>
<sequence length="100" mass="10884">MIGLHSVFEHHAVMTPEALRVFLHEYAVSFPVAIDQAAAHGPIPLTMQAYALRGTPSLILIDRRGQVRKHWFGAVQDMAVSSAICALLCEHSTETSASMA</sequence>
<protein>
    <submittedName>
        <fullName evidence="1">Alkyl hydroperoxide reductase</fullName>
    </submittedName>
</protein>
<dbReference type="Gene3D" id="3.40.30.10">
    <property type="entry name" value="Glutaredoxin"/>
    <property type="match status" value="1"/>
</dbReference>
<name>A0A1Y1SH77_9GAMM</name>
<comment type="caution">
    <text evidence="1">The sequence shown here is derived from an EMBL/GenBank/DDBJ whole genome shotgun (WGS) entry which is preliminary data.</text>
</comment>
<gene>
    <name evidence="1" type="ORF">ATO7_04080</name>
</gene>
<evidence type="ECO:0000313" key="1">
    <source>
        <dbReference type="EMBL" id="ORE89025.1"/>
    </source>
</evidence>
<dbReference type="InterPro" id="IPR036249">
    <property type="entry name" value="Thioredoxin-like_sf"/>
</dbReference>
<keyword evidence="2" id="KW-1185">Reference proteome</keyword>
<evidence type="ECO:0000313" key="2">
    <source>
        <dbReference type="Proteomes" id="UP000192342"/>
    </source>
</evidence>
<dbReference type="AlphaFoldDB" id="A0A1Y1SH77"/>
<dbReference type="STRING" id="1317117.ATO7_04080"/>
<organism evidence="1 2">
    <name type="scientific">Oceanococcus atlanticus</name>
    <dbReference type="NCBI Taxonomy" id="1317117"/>
    <lineage>
        <taxon>Bacteria</taxon>
        <taxon>Pseudomonadati</taxon>
        <taxon>Pseudomonadota</taxon>
        <taxon>Gammaproteobacteria</taxon>
        <taxon>Chromatiales</taxon>
        <taxon>Oceanococcaceae</taxon>
        <taxon>Oceanococcus</taxon>
    </lineage>
</organism>
<reference evidence="1 2" key="1">
    <citation type="submission" date="2013-04" db="EMBL/GenBank/DDBJ databases">
        <title>Oceanococcus atlanticus 22II-S10r2 Genome Sequencing.</title>
        <authorList>
            <person name="Lai Q."/>
            <person name="Li G."/>
            <person name="Shao Z."/>
        </authorList>
    </citation>
    <scope>NUCLEOTIDE SEQUENCE [LARGE SCALE GENOMIC DNA]</scope>
    <source>
        <strain evidence="1 2">22II-S10r2</strain>
    </source>
</reference>
<dbReference type="Proteomes" id="UP000192342">
    <property type="component" value="Unassembled WGS sequence"/>
</dbReference>